<dbReference type="PROSITE" id="PS51819">
    <property type="entry name" value="VOC"/>
    <property type="match status" value="1"/>
</dbReference>
<evidence type="ECO:0000313" key="6">
    <source>
        <dbReference type="EMBL" id="PNU18583.1"/>
    </source>
</evidence>
<protein>
    <recommendedName>
        <fullName evidence="2">Aldoketomutase</fullName>
    </recommendedName>
    <alternativeName>
        <fullName evidence="1">Ketone-aldehyde mutase</fullName>
    </alternativeName>
    <alternativeName>
        <fullName evidence="3">Methylglyoxalase</fullName>
    </alternativeName>
    <alternativeName>
        <fullName evidence="4">S-D-lactoylglutathione methylglyoxal lyase</fullName>
    </alternativeName>
</protein>
<evidence type="ECO:0000256" key="3">
    <source>
        <dbReference type="ARBA" id="ARBA00032460"/>
    </source>
</evidence>
<keyword evidence="6" id="KW-0456">Lyase</keyword>
<comment type="caution">
    <text evidence="6">The sequence shown here is derived from an EMBL/GenBank/DDBJ whole genome shotgun (WGS) entry which is preliminary data.</text>
</comment>
<sequence>MTYRMIHACIRVLDLEKSEQFYQQAFGFRVSRKRDFPDDGFTLSYLTDPSDSFELELTYNYDQQEPYVIGNGYSHLAVSVDDLEASHRRHQELGLDPTPLKGLSGTASFYFVSDPDGYRVEVVRMA</sequence>
<dbReference type="Gene3D" id="3.10.180.10">
    <property type="entry name" value="2,3-Dihydroxybiphenyl 1,2-Dioxygenase, domain 1"/>
    <property type="match status" value="1"/>
</dbReference>
<dbReference type="GO" id="GO:0005737">
    <property type="term" value="C:cytoplasm"/>
    <property type="evidence" value="ECO:0007669"/>
    <property type="project" value="TreeGrafter"/>
</dbReference>
<dbReference type="InterPro" id="IPR004360">
    <property type="entry name" value="Glyas_Fos-R_dOase_dom"/>
</dbReference>
<evidence type="ECO:0000256" key="1">
    <source>
        <dbReference type="ARBA" id="ARBA00030291"/>
    </source>
</evidence>
<evidence type="ECO:0000256" key="4">
    <source>
        <dbReference type="ARBA" id="ARBA00033298"/>
    </source>
</evidence>
<dbReference type="EMBL" id="PPFX01000065">
    <property type="protein sequence ID" value="PNU18583.1"/>
    <property type="molecule type" value="Genomic_DNA"/>
</dbReference>
<dbReference type="InterPro" id="IPR029068">
    <property type="entry name" value="Glyas_Bleomycin-R_OHBP_Dase"/>
</dbReference>
<dbReference type="PANTHER" id="PTHR46036:SF5">
    <property type="entry name" value="LACTOYLGLUTATHIONE LYASE"/>
    <property type="match status" value="1"/>
</dbReference>
<feature type="domain" description="VOC" evidence="5">
    <location>
        <begin position="4"/>
        <end position="125"/>
    </location>
</feature>
<reference evidence="6 7" key="1">
    <citation type="journal article" date="2018" name="Genome Announc.">
        <title>Genome Sequence of Geothermobacter sp. HR-1 Iron Reducer from the Loihi Seamount.</title>
        <authorList>
            <person name="Smith H."/>
            <person name="Abuyen K."/>
            <person name="Tremblay J."/>
            <person name="Savalia P."/>
            <person name="Perez-Rodriguez I."/>
            <person name="Emerson D."/>
            <person name="Tully B."/>
            <person name="Amend J."/>
        </authorList>
    </citation>
    <scope>NUCLEOTIDE SEQUENCE [LARGE SCALE GENOMIC DNA]</scope>
    <source>
        <strain evidence="6 7">HR-1</strain>
    </source>
</reference>
<dbReference type="GO" id="GO:0004462">
    <property type="term" value="F:lactoylglutathione lyase activity"/>
    <property type="evidence" value="ECO:0007669"/>
    <property type="project" value="TreeGrafter"/>
</dbReference>
<dbReference type="PANTHER" id="PTHR46036">
    <property type="entry name" value="LACTOYLGLUTATHIONE LYASE"/>
    <property type="match status" value="1"/>
</dbReference>
<evidence type="ECO:0000313" key="7">
    <source>
        <dbReference type="Proteomes" id="UP000236340"/>
    </source>
</evidence>
<dbReference type="SUPFAM" id="SSF54593">
    <property type="entry name" value="Glyoxalase/Bleomycin resistance protein/Dihydroxybiphenyl dioxygenase"/>
    <property type="match status" value="1"/>
</dbReference>
<evidence type="ECO:0000256" key="2">
    <source>
        <dbReference type="ARBA" id="ARBA00030892"/>
    </source>
</evidence>
<gene>
    <name evidence="6" type="ORF">C2E25_16890</name>
</gene>
<organism evidence="6 7">
    <name type="scientific">Geothermobacter hydrogeniphilus</name>
    <dbReference type="NCBI Taxonomy" id="1969733"/>
    <lineage>
        <taxon>Bacteria</taxon>
        <taxon>Pseudomonadati</taxon>
        <taxon>Thermodesulfobacteriota</taxon>
        <taxon>Desulfuromonadia</taxon>
        <taxon>Desulfuromonadales</taxon>
        <taxon>Geothermobacteraceae</taxon>
        <taxon>Geothermobacter</taxon>
    </lineage>
</organism>
<name>A0A2K2H5T5_9BACT</name>
<dbReference type="RefSeq" id="WP_103116886.1">
    <property type="nucleotide sequence ID" value="NZ_PPFX01000065.1"/>
</dbReference>
<dbReference type="Pfam" id="PF00903">
    <property type="entry name" value="Glyoxalase"/>
    <property type="match status" value="1"/>
</dbReference>
<evidence type="ECO:0000259" key="5">
    <source>
        <dbReference type="PROSITE" id="PS51819"/>
    </source>
</evidence>
<dbReference type="OrthoDB" id="9789841at2"/>
<dbReference type="GO" id="GO:0019243">
    <property type="term" value="P:methylglyoxal catabolic process to D-lactate via S-lactoyl-glutathione"/>
    <property type="evidence" value="ECO:0007669"/>
    <property type="project" value="TreeGrafter"/>
</dbReference>
<proteinExistence type="predicted"/>
<dbReference type="InterPro" id="IPR037523">
    <property type="entry name" value="VOC_core"/>
</dbReference>
<dbReference type="AlphaFoldDB" id="A0A2K2H5T5"/>
<accession>A0A2K2H5T5</accession>
<dbReference type="Proteomes" id="UP000236340">
    <property type="component" value="Unassembled WGS sequence"/>
</dbReference>